<keyword evidence="3 9" id="KW-0055">Arginine biosynthesis</keyword>
<comment type="caution">
    <text evidence="11">The sequence shown here is derived from an EMBL/GenBank/DDBJ whole genome shotgun (WGS) entry which is preliminary data.</text>
</comment>
<proteinExistence type="inferred from homology"/>
<keyword evidence="4 9" id="KW-0028">Amino-acid biosynthesis</keyword>
<feature type="binding site" evidence="9">
    <location>
        <position position="52"/>
    </location>
    <ligand>
        <name>substrate</name>
    </ligand>
</feature>
<accession>A0A832WQ24</accession>
<dbReference type="CDD" id="cd04238">
    <property type="entry name" value="AAK_NAGK-like"/>
    <property type="match status" value="1"/>
</dbReference>
<keyword evidence="2 9" id="KW-0963">Cytoplasm</keyword>
<gene>
    <name evidence="9 11" type="primary">argB</name>
    <name evidence="11" type="ORF">HA336_07740</name>
</gene>
<dbReference type="EMBL" id="DUJS01000005">
    <property type="protein sequence ID" value="HII71104.1"/>
    <property type="molecule type" value="Genomic_DNA"/>
</dbReference>
<comment type="similarity">
    <text evidence="9">Belongs to the acetylglutamate kinase family. ArgB subfamily.</text>
</comment>
<dbReference type="GO" id="GO:0003991">
    <property type="term" value="F:acetylglutamate kinase activity"/>
    <property type="evidence" value="ECO:0007669"/>
    <property type="project" value="UniProtKB-UniRule"/>
</dbReference>
<dbReference type="GO" id="GO:0005737">
    <property type="term" value="C:cytoplasm"/>
    <property type="evidence" value="ECO:0007669"/>
    <property type="project" value="UniProtKB-SubCell"/>
</dbReference>
<protein>
    <recommendedName>
        <fullName evidence="9">Acetylglutamate kinase</fullName>
        <ecNumber evidence="9">2.7.2.8</ecNumber>
    </recommendedName>
    <alternativeName>
        <fullName evidence="9">N-acetyl-L-glutamate 5-phosphotransferase</fullName>
    </alternativeName>
    <alternativeName>
        <fullName evidence="9">NAG kinase</fullName>
        <shortName evidence="9">NAGK</shortName>
    </alternativeName>
</protein>
<keyword evidence="6 9" id="KW-0547">Nucleotide-binding</keyword>
<dbReference type="InterPro" id="IPR036393">
    <property type="entry name" value="AceGlu_kinase-like_sf"/>
</dbReference>
<keyword evidence="7 9" id="KW-0418">Kinase</keyword>
<dbReference type="InterPro" id="IPR001057">
    <property type="entry name" value="Glu/AcGlu_kinase"/>
</dbReference>
<keyword evidence="8 9" id="KW-0067">ATP-binding</keyword>
<feature type="binding site" evidence="9">
    <location>
        <begin position="30"/>
        <end position="31"/>
    </location>
    <ligand>
        <name>substrate</name>
    </ligand>
</feature>
<feature type="site" description="Transition state stabilizer" evidence="9">
    <location>
        <position position="214"/>
    </location>
</feature>
<comment type="catalytic activity">
    <reaction evidence="9">
        <text>N-acetyl-L-glutamate + ATP = N-acetyl-L-glutamyl 5-phosphate + ADP</text>
        <dbReference type="Rhea" id="RHEA:14629"/>
        <dbReference type="ChEBI" id="CHEBI:30616"/>
        <dbReference type="ChEBI" id="CHEBI:44337"/>
        <dbReference type="ChEBI" id="CHEBI:57936"/>
        <dbReference type="ChEBI" id="CHEBI:456216"/>
        <dbReference type="EC" id="2.7.2.8"/>
    </reaction>
</comment>
<dbReference type="PANTHER" id="PTHR23342">
    <property type="entry name" value="N-ACETYLGLUTAMATE SYNTHASE"/>
    <property type="match status" value="1"/>
</dbReference>
<comment type="function">
    <text evidence="9">Catalyzes the ATP-dependent phosphorylation of N-acetyl-L-glutamate.</text>
</comment>
<feature type="binding site" evidence="9">
    <location>
        <position position="151"/>
    </location>
    <ligand>
        <name>substrate</name>
    </ligand>
</feature>
<dbReference type="AlphaFoldDB" id="A0A832WQ24"/>
<evidence type="ECO:0000256" key="6">
    <source>
        <dbReference type="ARBA" id="ARBA00022741"/>
    </source>
</evidence>
<dbReference type="PANTHER" id="PTHR23342:SF0">
    <property type="entry name" value="N-ACETYLGLUTAMATE SYNTHASE, MITOCHONDRIAL"/>
    <property type="match status" value="1"/>
</dbReference>
<dbReference type="SMR" id="A0A832WQ24"/>
<dbReference type="RefSeq" id="WP_011019999.1">
    <property type="nucleotide sequence ID" value="NZ_DUJS01000005.1"/>
</dbReference>
<dbReference type="Pfam" id="PF00696">
    <property type="entry name" value="AA_kinase"/>
    <property type="match status" value="1"/>
</dbReference>
<evidence type="ECO:0000313" key="11">
    <source>
        <dbReference type="EMBL" id="HII71104.1"/>
    </source>
</evidence>
<evidence type="ECO:0000256" key="3">
    <source>
        <dbReference type="ARBA" id="ARBA00022571"/>
    </source>
</evidence>
<dbReference type="GO" id="GO:0005524">
    <property type="term" value="F:ATP binding"/>
    <property type="evidence" value="ECO:0007669"/>
    <property type="project" value="UniProtKB-UniRule"/>
</dbReference>
<reference evidence="11" key="1">
    <citation type="journal article" date="2020" name="bioRxiv">
        <title>A rank-normalized archaeal taxonomy based on genome phylogeny resolves widespread incomplete and uneven classifications.</title>
        <authorList>
            <person name="Rinke C."/>
            <person name="Chuvochina M."/>
            <person name="Mussig A.J."/>
            <person name="Chaumeil P.-A."/>
            <person name="Waite D.W."/>
            <person name="Whitman W.B."/>
            <person name="Parks D.H."/>
            <person name="Hugenholtz P."/>
        </authorList>
    </citation>
    <scope>NUCLEOTIDE SEQUENCE</scope>
    <source>
        <strain evidence="11">UBA8853</strain>
    </source>
</reference>
<dbReference type="InterPro" id="IPR001048">
    <property type="entry name" value="Asp/Glu/Uridylate_kinase"/>
</dbReference>
<dbReference type="PIRSF" id="PIRSF000728">
    <property type="entry name" value="NAGK"/>
    <property type="match status" value="1"/>
</dbReference>
<dbReference type="HAMAP" id="MF_00082">
    <property type="entry name" value="ArgB"/>
    <property type="match status" value="1"/>
</dbReference>
<comment type="subcellular location">
    <subcellularLocation>
        <location evidence="9">Cytoplasm</location>
    </subcellularLocation>
</comment>
<evidence type="ECO:0000259" key="10">
    <source>
        <dbReference type="Pfam" id="PF00696"/>
    </source>
</evidence>
<dbReference type="EC" id="2.7.2.8" evidence="9"/>
<feature type="site" description="Transition state stabilizer" evidence="9">
    <location>
        <position position="5"/>
    </location>
</feature>
<dbReference type="OMA" id="EGLYEDW"/>
<dbReference type="Gene3D" id="3.40.1160.10">
    <property type="entry name" value="Acetylglutamate kinase-like"/>
    <property type="match status" value="1"/>
</dbReference>
<keyword evidence="5 9" id="KW-0808">Transferase</keyword>
<feature type="domain" description="Aspartate/glutamate/uridylate kinase" evidence="10">
    <location>
        <begin position="3"/>
        <end position="233"/>
    </location>
</feature>
<evidence type="ECO:0000256" key="4">
    <source>
        <dbReference type="ARBA" id="ARBA00022605"/>
    </source>
</evidence>
<dbReference type="GeneID" id="1478226"/>
<dbReference type="InterPro" id="IPR004662">
    <property type="entry name" value="AcgluKinase_fam"/>
</dbReference>
<evidence type="ECO:0000256" key="9">
    <source>
        <dbReference type="HAMAP-Rule" id="MF_00082"/>
    </source>
</evidence>
<evidence type="ECO:0000256" key="8">
    <source>
        <dbReference type="ARBA" id="ARBA00022840"/>
    </source>
</evidence>
<name>A0A832WQ24_9EURY</name>
<dbReference type="GO" id="GO:0042450">
    <property type="term" value="P:L-arginine biosynthetic process via ornithine"/>
    <property type="evidence" value="ECO:0007669"/>
    <property type="project" value="UniProtKB-UniRule"/>
</dbReference>
<evidence type="ECO:0000313" key="12">
    <source>
        <dbReference type="Proteomes" id="UP000619545"/>
    </source>
</evidence>
<organism evidence="11 12">
    <name type="scientific">Methanopyrus kandleri</name>
    <dbReference type="NCBI Taxonomy" id="2320"/>
    <lineage>
        <taxon>Archaea</taxon>
        <taxon>Methanobacteriati</taxon>
        <taxon>Methanobacteriota</taxon>
        <taxon>Methanomada group</taxon>
        <taxon>Methanopyri</taxon>
        <taxon>Methanopyrales</taxon>
        <taxon>Methanopyraceae</taxon>
        <taxon>Methanopyrus</taxon>
    </lineage>
</organism>
<dbReference type="SUPFAM" id="SSF53633">
    <property type="entry name" value="Carbamate kinase-like"/>
    <property type="match status" value="1"/>
</dbReference>
<sequence>MEVIKVGGEVLDRVEDLARVIDDSILVHGGGPEVSDVMERMGLEPRFVRGLRVTDRETLQVVMMVLAGLVNKRLVAELRSEGINALGLSGVDGGLLIAEKRSEVVDGEEVDLGYVGDVKRVNAELLESLLDAGYVPVVAPLGAGEDGTVYNVNADTAAGAIAGAVRADRLVLLTDVPGVLEDLDDPETLIERVRPEDVEELEEKGIVTGGMVPKLEAAKMAVEAGCREAVITNLEGLLEGRGTIVR</sequence>
<dbReference type="InterPro" id="IPR037528">
    <property type="entry name" value="ArgB"/>
</dbReference>
<evidence type="ECO:0000256" key="1">
    <source>
        <dbReference type="ARBA" id="ARBA00004828"/>
    </source>
</evidence>
<evidence type="ECO:0000256" key="5">
    <source>
        <dbReference type="ARBA" id="ARBA00022679"/>
    </source>
</evidence>
<evidence type="ECO:0000256" key="7">
    <source>
        <dbReference type="ARBA" id="ARBA00022777"/>
    </source>
</evidence>
<dbReference type="Proteomes" id="UP000619545">
    <property type="component" value="Unassembled WGS sequence"/>
</dbReference>
<dbReference type="PRINTS" id="PR00474">
    <property type="entry name" value="GLU5KINASE"/>
</dbReference>
<evidence type="ECO:0000256" key="2">
    <source>
        <dbReference type="ARBA" id="ARBA00022490"/>
    </source>
</evidence>
<dbReference type="UniPathway" id="UPA00068">
    <property type="reaction ID" value="UER00107"/>
</dbReference>
<dbReference type="NCBIfam" id="TIGR00761">
    <property type="entry name" value="argB"/>
    <property type="match status" value="1"/>
</dbReference>
<comment type="pathway">
    <text evidence="1 9">Amino-acid biosynthesis; L-arginine biosynthesis; N(2)-acetyl-L-ornithine from L-glutamate: step 2/4.</text>
</comment>
<dbReference type="FunFam" id="3.40.1160.10:FF:000004">
    <property type="entry name" value="Acetylglutamate kinase"/>
    <property type="match status" value="1"/>
</dbReference>